<proteinExistence type="predicted"/>
<sequence length="492" mass="54629">MRINKANVGKIGENIGTMGKRIISCPSSLANPLEGRRGGNGYKGKTPKGFNDKAGNSCRIRAQHRYELSRLGGSPKDNKPFFSSQIKANKFFNGIAYTGKQTITIAGVPNKLRYEETPVPPAQGGKGYHIRARQERWRQNLVRESDGSRSKGRESEEDNRSEHQVTATPTAINRVARFQTYVETDYGDPARNYGYGPKQGYKARDGLDRESGCNLDSEKLLRKTRDPVVEVSPTELDQDRDQYMGQREEIGSPQNTWLASWTDRQEKDLAGAQMNREDPCKGLITRSEENRIIGSTNLILVGSKANVSSLEKIQTDNAALPNIPNQSTGFQFQSKAMHGRRFKTMVSRGPKKKEKGSYHDNIKGSGTEAEPSSNDSESSENVSEEDEETEESEDWEADIEIDDEHPEQDVINTAAQDMVDLEYESEVSDGQPVPFAMDDSTVVKLIKYEGSNGKDPGETSKENGQEESSEQVQKDEVKNGEDNSGVHTNSSS</sequence>
<reference evidence="2 3" key="1">
    <citation type="submission" date="2020-10" db="EMBL/GenBank/DDBJ databases">
        <title>The Coptis chinensis genome and diversification of protoberbering-type alkaloids.</title>
        <authorList>
            <person name="Wang B."/>
            <person name="Shu S."/>
            <person name="Song C."/>
            <person name="Liu Y."/>
        </authorList>
    </citation>
    <scope>NUCLEOTIDE SEQUENCE [LARGE SCALE GENOMIC DNA]</scope>
    <source>
        <strain evidence="2">HL-2020</strain>
        <tissue evidence="2">Leaf</tissue>
    </source>
</reference>
<gene>
    <name evidence="2" type="ORF">IFM89_015479</name>
</gene>
<accession>A0A835GZ19</accession>
<evidence type="ECO:0000313" key="3">
    <source>
        <dbReference type="Proteomes" id="UP000631114"/>
    </source>
</evidence>
<protein>
    <submittedName>
        <fullName evidence="2">Uncharacterized protein</fullName>
    </submittedName>
</protein>
<feature type="region of interest" description="Disordered" evidence="1">
    <location>
        <begin position="344"/>
        <end position="492"/>
    </location>
</feature>
<dbReference type="Proteomes" id="UP000631114">
    <property type="component" value="Unassembled WGS sequence"/>
</dbReference>
<feature type="compositionally biased region" description="Basic and acidic residues" evidence="1">
    <location>
        <begin position="472"/>
        <end position="481"/>
    </location>
</feature>
<feature type="compositionally biased region" description="Basic and acidic residues" evidence="1">
    <location>
        <begin position="132"/>
        <end position="163"/>
    </location>
</feature>
<feature type="compositionally biased region" description="Low complexity" evidence="1">
    <location>
        <begin position="368"/>
        <end position="381"/>
    </location>
</feature>
<dbReference type="AlphaFoldDB" id="A0A835GZ19"/>
<feature type="region of interest" description="Disordered" evidence="1">
    <location>
        <begin position="116"/>
        <end position="166"/>
    </location>
</feature>
<evidence type="ECO:0000256" key="1">
    <source>
        <dbReference type="SAM" id="MobiDB-lite"/>
    </source>
</evidence>
<feature type="region of interest" description="Disordered" evidence="1">
    <location>
        <begin position="34"/>
        <end position="54"/>
    </location>
</feature>
<feature type="compositionally biased region" description="Basic residues" evidence="1">
    <location>
        <begin position="344"/>
        <end position="354"/>
    </location>
</feature>
<comment type="caution">
    <text evidence="2">The sequence shown here is derived from an EMBL/GenBank/DDBJ whole genome shotgun (WGS) entry which is preliminary data.</text>
</comment>
<feature type="compositionally biased region" description="Basic and acidic residues" evidence="1">
    <location>
        <begin position="455"/>
        <end position="464"/>
    </location>
</feature>
<dbReference type="EMBL" id="JADFTS010000009">
    <property type="protein sequence ID" value="KAF9588752.1"/>
    <property type="molecule type" value="Genomic_DNA"/>
</dbReference>
<organism evidence="2 3">
    <name type="scientific">Coptis chinensis</name>
    <dbReference type="NCBI Taxonomy" id="261450"/>
    <lineage>
        <taxon>Eukaryota</taxon>
        <taxon>Viridiplantae</taxon>
        <taxon>Streptophyta</taxon>
        <taxon>Embryophyta</taxon>
        <taxon>Tracheophyta</taxon>
        <taxon>Spermatophyta</taxon>
        <taxon>Magnoliopsida</taxon>
        <taxon>Ranunculales</taxon>
        <taxon>Ranunculaceae</taxon>
        <taxon>Coptidoideae</taxon>
        <taxon>Coptis</taxon>
    </lineage>
</organism>
<keyword evidence="3" id="KW-1185">Reference proteome</keyword>
<feature type="compositionally biased region" description="Acidic residues" evidence="1">
    <location>
        <begin position="382"/>
        <end position="406"/>
    </location>
</feature>
<name>A0A835GZ19_9MAGN</name>
<evidence type="ECO:0000313" key="2">
    <source>
        <dbReference type="EMBL" id="KAF9588752.1"/>
    </source>
</evidence>